<sequence>MRNSPERTSGAVGLAVESILVVAALAVFGAAALTLPPGPTRIAVVLLGLLWLPGYAITTLVFPKRVVERPARSRRLGRTDTGSRRGTLTGAQRAGLSLGLSVAVLPVFGVAIVASPLALSIQVVLAAVVGFTVLVFALGVVRRVRKREESRYVLPLASFRRTVGAGFEGSTLDVALNVLLVLVLVVASAGFLGAVALPQDQTTFTRVSLLTENDEGNLVANGYQTDLTVGETAEYVLEVANHEDGPTTYTIVVEQQEVGENGNIVRSAEVDRYQRNIGENVTWQLRHELQPTFAGDNLRYTYLVYRGEAPDDPSVDSAYRHLTLDINVSES</sequence>
<comment type="caution">
    <text evidence="3">The sequence shown here is derived from an EMBL/GenBank/DDBJ whole genome shotgun (WGS) entry which is preliminary data.</text>
</comment>
<evidence type="ECO:0000256" key="1">
    <source>
        <dbReference type="SAM" id="Phobius"/>
    </source>
</evidence>
<feature type="transmembrane region" description="Helical" evidence="1">
    <location>
        <begin position="94"/>
        <end position="113"/>
    </location>
</feature>
<keyword evidence="1" id="KW-0812">Transmembrane</keyword>
<keyword evidence="4" id="KW-1185">Reference proteome</keyword>
<organism evidence="3 4">
    <name type="scientific">Halogeometricum luteum</name>
    <dbReference type="NCBI Taxonomy" id="2950537"/>
    <lineage>
        <taxon>Archaea</taxon>
        <taxon>Methanobacteriati</taxon>
        <taxon>Methanobacteriota</taxon>
        <taxon>Stenosarchaea group</taxon>
        <taxon>Halobacteria</taxon>
        <taxon>Halobacteriales</taxon>
        <taxon>Haloferacaceae</taxon>
        <taxon>Halogeometricum</taxon>
    </lineage>
</organism>
<feature type="transmembrane region" description="Helical" evidence="1">
    <location>
        <begin position="174"/>
        <end position="197"/>
    </location>
</feature>
<dbReference type="InterPro" id="IPR011674">
    <property type="entry name" value="DUF1616"/>
</dbReference>
<feature type="transmembrane region" description="Helical" evidence="1">
    <location>
        <begin position="119"/>
        <end position="141"/>
    </location>
</feature>
<feature type="domain" description="DUF1616" evidence="2">
    <location>
        <begin position="19"/>
        <end position="327"/>
    </location>
</feature>
<evidence type="ECO:0000259" key="2">
    <source>
        <dbReference type="Pfam" id="PF07760"/>
    </source>
</evidence>
<evidence type="ECO:0000313" key="4">
    <source>
        <dbReference type="Proteomes" id="UP001254813"/>
    </source>
</evidence>
<evidence type="ECO:0000313" key="3">
    <source>
        <dbReference type="EMBL" id="MDS0295170.1"/>
    </source>
</evidence>
<accession>A0ABU2G305</accession>
<reference evidence="3 4" key="1">
    <citation type="submission" date="2022-06" db="EMBL/GenBank/DDBJ databases">
        <title>Halogeometricum sp. a new haloarchaeum isolate from saline soil.</title>
        <authorList>
            <person name="Strakova D."/>
            <person name="Galisteo C."/>
            <person name="Sanchez-Porro C."/>
            <person name="Ventosa A."/>
        </authorList>
    </citation>
    <scope>NUCLEOTIDE SEQUENCE [LARGE SCALE GENOMIC DNA]</scope>
    <source>
        <strain evidence="4">S3BR25-2</strain>
    </source>
</reference>
<keyword evidence="1" id="KW-0472">Membrane</keyword>
<feature type="transmembrane region" description="Helical" evidence="1">
    <location>
        <begin position="12"/>
        <end position="35"/>
    </location>
</feature>
<dbReference type="EMBL" id="JAMQOQ010000003">
    <property type="protein sequence ID" value="MDS0295170.1"/>
    <property type="molecule type" value="Genomic_DNA"/>
</dbReference>
<dbReference type="Pfam" id="PF07760">
    <property type="entry name" value="DUF1616"/>
    <property type="match status" value="1"/>
</dbReference>
<feature type="transmembrane region" description="Helical" evidence="1">
    <location>
        <begin position="41"/>
        <end position="62"/>
    </location>
</feature>
<name>A0ABU2G305_9EURY</name>
<proteinExistence type="predicted"/>
<dbReference type="Proteomes" id="UP001254813">
    <property type="component" value="Unassembled WGS sequence"/>
</dbReference>
<dbReference type="RefSeq" id="WP_310929030.1">
    <property type="nucleotide sequence ID" value="NZ_JAMQOQ010000003.1"/>
</dbReference>
<gene>
    <name evidence="3" type="ORF">NDI79_13390</name>
</gene>
<protein>
    <submittedName>
        <fullName evidence="3">DUF1616 domain-containing protein</fullName>
    </submittedName>
</protein>
<keyword evidence="1" id="KW-1133">Transmembrane helix</keyword>